<name>A0A0S2I305_9BACT</name>
<keyword evidence="1 3" id="KW-0597">Phosphoprotein</keyword>
<evidence type="ECO:0000313" key="6">
    <source>
        <dbReference type="Proteomes" id="UP000064893"/>
    </source>
</evidence>
<sequence length="123" mass="13977">METRKKILVVDDSSTSTFLMESFFEENGYIVSIAEDGNKAIEKVQKQIPDAIFLDLMMPKKSGFDVLTEIKQNDETKHVPVIIISAKTEQDDIQKAKALGAVEYLYKPIDIEYALNLLHKLEI</sequence>
<dbReference type="InterPro" id="IPR001789">
    <property type="entry name" value="Sig_transdc_resp-reg_receiver"/>
</dbReference>
<protein>
    <submittedName>
        <fullName evidence="5">Stalked cell differentiation-controlling protein</fullName>
    </submittedName>
</protein>
<dbReference type="RefSeq" id="WP_057953987.1">
    <property type="nucleotide sequence ID" value="NZ_CP013118.1"/>
</dbReference>
<evidence type="ECO:0000259" key="4">
    <source>
        <dbReference type="PROSITE" id="PS50110"/>
    </source>
</evidence>
<evidence type="ECO:0000256" key="1">
    <source>
        <dbReference type="ARBA" id="ARBA00022553"/>
    </source>
</evidence>
<dbReference type="SUPFAM" id="SSF52172">
    <property type="entry name" value="CheY-like"/>
    <property type="match status" value="1"/>
</dbReference>
<feature type="modified residue" description="4-aspartylphosphate" evidence="3">
    <location>
        <position position="55"/>
    </location>
</feature>
<dbReference type="GO" id="GO:0000160">
    <property type="term" value="P:phosphorelay signal transduction system"/>
    <property type="evidence" value="ECO:0007669"/>
    <property type="project" value="UniProtKB-KW"/>
</dbReference>
<dbReference type="Pfam" id="PF00072">
    <property type="entry name" value="Response_reg"/>
    <property type="match status" value="1"/>
</dbReference>
<dbReference type="SMART" id="SM00448">
    <property type="entry name" value="REC"/>
    <property type="match status" value="1"/>
</dbReference>
<keyword evidence="6" id="KW-1185">Reference proteome</keyword>
<evidence type="ECO:0000256" key="2">
    <source>
        <dbReference type="ARBA" id="ARBA00023012"/>
    </source>
</evidence>
<evidence type="ECO:0000256" key="3">
    <source>
        <dbReference type="PROSITE-ProRule" id="PRU00169"/>
    </source>
</evidence>
<dbReference type="InterPro" id="IPR050595">
    <property type="entry name" value="Bact_response_regulator"/>
</dbReference>
<dbReference type="EMBL" id="CP013118">
    <property type="protein sequence ID" value="ALO16631.1"/>
    <property type="molecule type" value="Genomic_DNA"/>
</dbReference>
<evidence type="ECO:0000313" key="5">
    <source>
        <dbReference type="EMBL" id="ALO16631.1"/>
    </source>
</evidence>
<dbReference type="PANTHER" id="PTHR44591:SF14">
    <property type="entry name" value="PROTEIN PILG"/>
    <property type="match status" value="1"/>
</dbReference>
<dbReference type="InterPro" id="IPR011006">
    <property type="entry name" value="CheY-like_superfamily"/>
</dbReference>
<dbReference type="PANTHER" id="PTHR44591">
    <property type="entry name" value="STRESS RESPONSE REGULATOR PROTEIN 1"/>
    <property type="match status" value="1"/>
</dbReference>
<dbReference type="STRING" id="1307839.L21SP5_03011"/>
<dbReference type="OrthoDB" id="9789181at2"/>
<accession>A0A0S2I305</accession>
<reference evidence="5 6" key="1">
    <citation type="submission" date="2015-11" db="EMBL/GenBank/DDBJ databases">
        <title>Description and complete genome sequence of a novel strain predominating in hypersaline microbial mats and representing a new family of the Bacteriodetes phylum.</title>
        <authorList>
            <person name="Spring S."/>
            <person name="Bunk B."/>
            <person name="Sproer C."/>
            <person name="Klenk H.-P."/>
        </authorList>
    </citation>
    <scope>NUCLEOTIDE SEQUENCE [LARGE SCALE GENOMIC DNA]</scope>
    <source>
        <strain evidence="5 6">L21-Spi-D4</strain>
    </source>
</reference>
<keyword evidence="2" id="KW-0902">Two-component regulatory system</keyword>
<dbReference type="Gene3D" id="3.40.50.2300">
    <property type="match status" value="1"/>
</dbReference>
<organism evidence="5 6">
    <name type="scientific">Salinivirga cyanobacteriivorans</name>
    <dbReference type="NCBI Taxonomy" id="1307839"/>
    <lineage>
        <taxon>Bacteria</taxon>
        <taxon>Pseudomonadati</taxon>
        <taxon>Bacteroidota</taxon>
        <taxon>Bacteroidia</taxon>
        <taxon>Bacteroidales</taxon>
        <taxon>Salinivirgaceae</taxon>
        <taxon>Salinivirga</taxon>
    </lineage>
</organism>
<dbReference type="KEGG" id="blq:L21SP5_03011"/>
<gene>
    <name evidence="5" type="primary">pleD_4</name>
    <name evidence="5" type="ORF">L21SP5_03011</name>
</gene>
<proteinExistence type="predicted"/>
<dbReference type="Proteomes" id="UP000064893">
    <property type="component" value="Chromosome"/>
</dbReference>
<dbReference type="AlphaFoldDB" id="A0A0S2I305"/>
<feature type="domain" description="Response regulatory" evidence="4">
    <location>
        <begin position="6"/>
        <end position="122"/>
    </location>
</feature>
<dbReference type="PROSITE" id="PS50110">
    <property type="entry name" value="RESPONSE_REGULATORY"/>
    <property type="match status" value="1"/>
</dbReference>